<evidence type="ECO:0000313" key="11">
    <source>
        <dbReference type="EMBL" id="TDT86356.1"/>
    </source>
</evidence>
<name>A0A140D921_9BACT</name>
<evidence type="ECO:0000256" key="3">
    <source>
        <dbReference type="ARBA" id="ARBA00021897"/>
    </source>
</evidence>
<keyword evidence="11" id="KW-0282">Flagellum</keyword>
<evidence type="ECO:0000256" key="1">
    <source>
        <dbReference type="ARBA" id="ARBA00004413"/>
    </source>
</evidence>
<evidence type="ECO:0000256" key="8">
    <source>
        <dbReference type="SAM" id="MobiDB-lite"/>
    </source>
</evidence>
<dbReference type="Proteomes" id="UP000295506">
    <property type="component" value="Unassembled WGS sequence"/>
</dbReference>
<evidence type="ECO:0000256" key="4">
    <source>
        <dbReference type="ARBA" id="ARBA00022475"/>
    </source>
</evidence>
<dbReference type="PANTHER" id="PTHR43484">
    <property type="match status" value="1"/>
</dbReference>
<keyword evidence="7" id="KW-0472">Membrane</keyword>
<keyword evidence="6" id="KW-0283">Flagellar rotation</keyword>
<dbReference type="InterPro" id="IPR036429">
    <property type="entry name" value="SpoA-like_sf"/>
</dbReference>
<gene>
    <name evidence="10" type="ORF">AWY79_00485</name>
    <name evidence="11" type="ORF">EDC59_11330</name>
</gene>
<dbReference type="GO" id="GO:0003774">
    <property type="term" value="F:cytoskeletal motor activity"/>
    <property type="evidence" value="ECO:0007669"/>
    <property type="project" value="InterPro"/>
</dbReference>
<proteinExistence type="inferred from homology"/>
<evidence type="ECO:0000259" key="9">
    <source>
        <dbReference type="Pfam" id="PF01052"/>
    </source>
</evidence>
<keyword evidence="12" id="KW-1185">Reference proteome</keyword>
<reference evidence="11 13" key="2">
    <citation type="submission" date="2019-03" db="EMBL/GenBank/DDBJ databases">
        <title>Genomic Encyclopedia of Type Strains, Phase IV (KMG-IV): sequencing the most valuable type-strain genomes for metagenomic binning, comparative biology and taxonomic classification.</title>
        <authorList>
            <person name="Goeker M."/>
        </authorList>
    </citation>
    <scope>NUCLEOTIDE SEQUENCE [LARGE SCALE GENOMIC DNA]</scope>
    <source>
        <strain evidence="11 13">DSM 101483</strain>
    </source>
</reference>
<dbReference type="Pfam" id="PF01052">
    <property type="entry name" value="FliMN_C"/>
    <property type="match status" value="1"/>
</dbReference>
<dbReference type="OrthoDB" id="9773459at2"/>
<dbReference type="GO" id="GO:0005886">
    <property type="term" value="C:plasma membrane"/>
    <property type="evidence" value="ECO:0007669"/>
    <property type="project" value="UniProtKB-SubCell"/>
</dbReference>
<evidence type="ECO:0000256" key="7">
    <source>
        <dbReference type="ARBA" id="ARBA00023136"/>
    </source>
</evidence>
<comment type="subcellular location">
    <subcellularLocation>
        <location evidence="1">Cell membrane</location>
        <topology evidence="1">Peripheral membrane protein</topology>
        <orientation evidence="1">Cytoplasmic side</orientation>
    </subcellularLocation>
</comment>
<keyword evidence="11" id="KW-0966">Cell projection</keyword>
<dbReference type="Proteomes" id="UP000055611">
    <property type="component" value="Chromosome"/>
</dbReference>
<dbReference type="RefSeq" id="WP_066799041.1">
    <property type="nucleotide sequence ID" value="NZ_CP014206.1"/>
</dbReference>
<dbReference type="PRINTS" id="PR00956">
    <property type="entry name" value="FLGMOTORFLIN"/>
</dbReference>
<evidence type="ECO:0000256" key="5">
    <source>
        <dbReference type="ARBA" id="ARBA00022500"/>
    </source>
</evidence>
<dbReference type="InterPro" id="IPR051469">
    <property type="entry name" value="FliN/MopA/SpaO"/>
</dbReference>
<dbReference type="InterPro" id="IPR001172">
    <property type="entry name" value="FliN_T3SS_HrcQb"/>
</dbReference>
<dbReference type="GO" id="GO:0006935">
    <property type="term" value="P:chemotaxis"/>
    <property type="evidence" value="ECO:0007669"/>
    <property type="project" value="UniProtKB-KW"/>
</dbReference>
<dbReference type="SUPFAM" id="SSF101801">
    <property type="entry name" value="Surface presentation of antigens (SPOA)"/>
    <property type="match status" value="1"/>
</dbReference>
<evidence type="ECO:0000256" key="6">
    <source>
        <dbReference type="ARBA" id="ARBA00022779"/>
    </source>
</evidence>
<feature type="region of interest" description="Disordered" evidence="8">
    <location>
        <begin position="1"/>
        <end position="70"/>
    </location>
</feature>
<dbReference type="InterPro" id="IPR012826">
    <property type="entry name" value="FliN"/>
</dbReference>
<evidence type="ECO:0000256" key="2">
    <source>
        <dbReference type="ARBA" id="ARBA00009226"/>
    </source>
</evidence>
<dbReference type="GO" id="GO:0071973">
    <property type="term" value="P:bacterial-type flagellum-dependent cell motility"/>
    <property type="evidence" value="ECO:0007669"/>
    <property type="project" value="InterPro"/>
</dbReference>
<dbReference type="EMBL" id="CP014206">
    <property type="protein sequence ID" value="AMK09688.1"/>
    <property type="molecule type" value="Genomic_DNA"/>
</dbReference>
<feature type="domain" description="Flagellar motor switch protein FliN-like C-terminal" evidence="9">
    <location>
        <begin position="105"/>
        <end position="174"/>
    </location>
</feature>
<sequence>MADDQDKLAQEWADALLESGDSDDPLGGLEDVTDPSMAGSAELGNDDESLADEWAAALAETEQDEVKHEKEQAFLSTQTHDYELADMGPDAKAGSSSGKRDLDFILDIPLEVSAELGRTKLLINELLQLGQGSVVELNKLAGEPLEIYVNGKLVARGEAVVINEKFGIRLTDIISPIERVKQLG</sequence>
<evidence type="ECO:0000313" key="12">
    <source>
        <dbReference type="Proteomes" id="UP000055611"/>
    </source>
</evidence>
<accession>A0A140D921</accession>
<dbReference type="InterPro" id="IPR001543">
    <property type="entry name" value="FliN-like_C"/>
</dbReference>
<keyword evidence="11" id="KW-0969">Cilium</keyword>
<keyword evidence="4" id="KW-1003">Cell membrane</keyword>
<protein>
    <recommendedName>
        <fullName evidence="3">Flagellar motor switch protein FliN</fullName>
    </recommendedName>
</protein>
<dbReference type="PANTHER" id="PTHR43484:SF1">
    <property type="entry name" value="FLAGELLAR MOTOR SWITCH PROTEIN FLIN"/>
    <property type="match status" value="1"/>
</dbReference>
<organism evidence="11 13">
    <name type="scientific">Pseudodesulfovibrio indicus</name>
    <dbReference type="NCBI Taxonomy" id="1716143"/>
    <lineage>
        <taxon>Bacteria</taxon>
        <taxon>Pseudomonadati</taxon>
        <taxon>Thermodesulfobacteriota</taxon>
        <taxon>Desulfovibrionia</taxon>
        <taxon>Desulfovibrionales</taxon>
        <taxon>Desulfovibrionaceae</taxon>
    </lineage>
</organism>
<dbReference type="NCBIfam" id="TIGR02480">
    <property type="entry name" value="fliN"/>
    <property type="match status" value="1"/>
</dbReference>
<dbReference type="KEGG" id="dej:AWY79_00485"/>
<dbReference type="GO" id="GO:0009425">
    <property type="term" value="C:bacterial-type flagellum basal body"/>
    <property type="evidence" value="ECO:0007669"/>
    <property type="project" value="InterPro"/>
</dbReference>
<reference evidence="10 12" key="1">
    <citation type="journal article" date="2016" name="Front. Microbiol.">
        <title>Genome Sequence of the Piezophilic, Mesophilic Sulfate-Reducing Bacterium Desulfovibrio indicus J2T.</title>
        <authorList>
            <person name="Cao J."/>
            <person name="Maignien L."/>
            <person name="Shao Z."/>
            <person name="Alain K."/>
            <person name="Jebbar M."/>
        </authorList>
    </citation>
    <scope>NUCLEOTIDE SEQUENCE [LARGE SCALE GENOMIC DNA]</scope>
    <source>
        <strain evidence="10 12">J2</strain>
    </source>
</reference>
<keyword evidence="5" id="KW-0145">Chemotaxis</keyword>
<dbReference type="Gene3D" id="2.30.330.10">
    <property type="entry name" value="SpoA-like"/>
    <property type="match status" value="1"/>
</dbReference>
<dbReference type="EMBL" id="SOBK01000013">
    <property type="protein sequence ID" value="TDT86356.1"/>
    <property type="molecule type" value="Genomic_DNA"/>
</dbReference>
<dbReference type="AlphaFoldDB" id="A0A140D921"/>
<evidence type="ECO:0000313" key="13">
    <source>
        <dbReference type="Proteomes" id="UP000295506"/>
    </source>
</evidence>
<comment type="similarity">
    <text evidence="2">Belongs to the FliN/MopA/SpaO family.</text>
</comment>
<evidence type="ECO:0000313" key="10">
    <source>
        <dbReference type="EMBL" id="AMK09688.1"/>
    </source>
</evidence>